<reference evidence="1" key="1">
    <citation type="submission" date="2015-05" db="EMBL/GenBank/DDBJ databases">
        <title>Permanent draft genome of Rhodopirellula islandicus K833.</title>
        <authorList>
            <person name="Kizina J."/>
            <person name="Richter M."/>
            <person name="Glockner F.O."/>
            <person name="Harder J."/>
        </authorList>
    </citation>
    <scope>NUCLEOTIDE SEQUENCE [LARGE SCALE GENOMIC DNA]</scope>
    <source>
        <strain evidence="1">K833</strain>
    </source>
</reference>
<evidence type="ECO:0000313" key="2">
    <source>
        <dbReference type="Proteomes" id="UP000036367"/>
    </source>
</evidence>
<accession>A0A0J1EHA2</accession>
<dbReference type="STRING" id="595434.RISK_003157"/>
<dbReference type="EMBL" id="LECT01000025">
    <property type="protein sequence ID" value="KLU04889.1"/>
    <property type="molecule type" value="Genomic_DNA"/>
</dbReference>
<dbReference type="AlphaFoldDB" id="A0A0J1EHA2"/>
<comment type="caution">
    <text evidence="1">The sequence shown here is derived from an EMBL/GenBank/DDBJ whole genome shotgun (WGS) entry which is preliminary data.</text>
</comment>
<keyword evidence="2" id="KW-1185">Reference proteome</keyword>
<evidence type="ECO:0000313" key="1">
    <source>
        <dbReference type="EMBL" id="KLU04889.1"/>
    </source>
</evidence>
<organism evidence="1 2">
    <name type="scientific">Rhodopirellula islandica</name>
    <dbReference type="NCBI Taxonomy" id="595434"/>
    <lineage>
        <taxon>Bacteria</taxon>
        <taxon>Pseudomonadati</taxon>
        <taxon>Planctomycetota</taxon>
        <taxon>Planctomycetia</taxon>
        <taxon>Pirellulales</taxon>
        <taxon>Pirellulaceae</taxon>
        <taxon>Rhodopirellula</taxon>
    </lineage>
</organism>
<gene>
    <name evidence="1" type="ORF">RISK_003157</name>
</gene>
<proteinExistence type="predicted"/>
<name>A0A0J1EHA2_RHOIS</name>
<dbReference type="Proteomes" id="UP000036367">
    <property type="component" value="Unassembled WGS sequence"/>
</dbReference>
<sequence length="43" mass="4561">MAANRIHLEVNEQNSKNGQVAPFLSGTTPLGRPVSAPLAFHCS</sequence>
<protein>
    <submittedName>
        <fullName evidence="1">Uncharacterized protein</fullName>
    </submittedName>
</protein>
<dbReference type="PATRIC" id="fig|595434.4.peg.3009"/>